<dbReference type="GO" id="GO:0016788">
    <property type="term" value="F:hydrolase activity, acting on ester bonds"/>
    <property type="evidence" value="ECO:0007669"/>
    <property type="project" value="InterPro"/>
</dbReference>
<gene>
    <name evidence="1" type="ORF">S01H4_04801</name>
</gene>
<reference evidence="1" key="1">
    <citation type="journal article" date="2014" name="Front. Microbiol.">
        <title>High frequency of phylogenetically diverse reductive dehalogenase-homologous genes in deep subseafloor sedimentary metagenomes.</title>
        <authorList>
            <person name="Kawai M."/>
            <person name="Futagami T."/>
            <person name="Toyoda A."/>
            <person name="Takaki Y."/>
            <person name="Nishi S."/>
            <person name="Hori S."/>
            <person name="Arai W."/>
            <person name="Tsubouchi T."/>
            <person name="Morono Y."/>
            <person name="Uchiyama I."/>
            <person name="Ito T."/>
            <person name="Fujiyama A."/>
            <person name="Inagaki F."/>
            <person name="Takami H."/>
        </authorList>
    </citation>
    <scope>NUCLEOTIDE SEQUENCE</scope>
    <source>
        <strain evidence="1">Expedition CK06-06</strain>
    </source>
</reference>
<evidence type="ECO:0008006" key="2">
    <source>
        <dbReference type="Google" id="ProtNLM"/>
    </source>
</evidence>
<dbReference type="AlphaFoldDB" id="X1A1U1"/>
<protein>
    <recommendedName>
        <fullName evidence="2">Peptidase M42 family protein</fullName>
    </recommendedName>
</protein>
<feature type="non-terminal residue" evidence="1">
    <location>
        <position position="90"/>
    </location>
</feature>
<name>X1A1U1_9ZZZZ</name>
<dbReference type="EMBL" id="BART01001322">
    <property type="protein sequence ID" value="GAG66748.1"/>
    <property type="molecule type" value="Genomic_DNA"/>
</dbReference>
<dbReference type="SUPFAM" id="SSF53187">
    <property type="entry name" value="Zn-dependent exopeptidases"/>
    <property type="match status" value="1"/>
</dbReference>
<dbReference type="PANTHER" id="PTHR32481:SF0">
    <property type="entry name" value="AMINOPEPTIDASE YPDE-RELATED"/>
    <property type="match status" value="1"/>
</dbReference>
<organism evidence="1">
    <name type="scientific">marine sediment metagenome</name>
    <dbReference type="NCBI Taxonomy" id="412755"/>
    <lineage>
        <taxon>unclassified sequences</taxon>
        <taxon>metagenomes</taxon>
        <taxon>ecological metagenomes</taxon>
    </lineage>
</organism>
<evidence type="ECO:0000313" key="1">
    <source>
        <dbReference type="EMBL" id="GAG66748.1"/>
    </source>
</evidence>
<sequence length="90" mass="10108">MGLLEKLCKAPGISGFEDEIQKIMKEEFEISCDKVEIDNFGNVIGEKGKGKKKIMLAAHMDEIVLETDAPYLSPFPNRRNEPINIKLTAQ</sequence>
<accession>X1A1U1</accession>
<dbReference type="PANTHER" id="PTHR32481">
    <property type="entry name" value="AMINOPEPTIDASE"/>
    <property type="match status" value="1"/>
</dbReference>
<dbReference type="Gene3D" id="3.40.630.10">
    <property type="entry name" value="Zn peptidases"/>
    <property type="match status" value="1"/>
</dbReference>
<dbReference type="InterPro" id="IPR001130">
    <property type="entry name" value="TatD-like"/>
</dbReference>
<comment type="caution">
    <text evidence="1">The sequence shown here is derived from an EMBL/GenBank/DDBJ whole genome shotgun (WGS) entry which is preliminary data.</text>
</comment>
<dbReference type="Pfam" id="PF01026">
    <property type="entry name" value="TatD_DNase"/>
    <property type="match status" value="1"/>
</dbReference>
<dbReference type="InterPro" id="IPR051464">
    <property type="entry name" value="Peptidase_M42_aminopept"/>
</dbReference>
<proteinExistence type="predicted"/>